<organism evidence="1">
    <name type="scientific">Candidatus Kentrum sp. LFY</name>
    <dbReference type="NCBI Taxonomy" id="2126342"/>
    <lineage>
        <taxon>Bacteria</taxon>
        <taxon>Pseudomonadati</taxon>
        <taxon>Pseudomonadota</taxon>
        <taxon>Gammaproteobacteria</taxon>
        <taxon>Candidatus Kentrum</taxon>
    </lineage>
</organism>
<accession>A0A450V4E4</accession>
<reference evidence="1" key="1">
    <citation type="submission" date="2019-02" db="EMBL/GenBank/DDBJ databases">
        <authorList>
            <person name="Gruber-Vodicka R. H."/>
            <person name="Seah K. B. B."/>
        </authorList>
    </citation>
    <scope>NUCLEOTIDE SEQUENCE</scope>
    <source>
        <strain evidence="1">BECK_M6</strain>
    </source>
</reference>
<gene>
    <name evidence="1" type="ORF">BECKLFY1418A_GA0070994_11032</name>
</gene>
<sequence>MMTRSELIDSLRRIERHFDSNAYDVWFEEQNDKDKIIYLALESEIAIRRGRLENEQLQALADKLYLLAPLLEKGIEELEKEIKKMKDFTRTMETLAKVIGLVATIITTVA</sequence>
<proteinExistence type="predicted"/>
<dbReference type="AlphaFoldDB" id="A0A450V4E4"/>
<evidence type="ECO:0000313" key="1">
    <source>
        <dbReference type="EMBL" id="VFJ99648.1"/>
    </source>
</evidence>
<name>A0A450V4E4_9GAMM</name>
<protein>
    <submittedName>
        <fullName evidence="1">Uncharacterized protein</fullName>
    </submittedName>
</protein>
<dbReference type="EMBL" id="CAADFH010000103">
    <property type="protein sequence ID" value="VFJ99648.1"/>
    <property type="molecule type" value="Genomic_DNA"/>
</dbReference>